<evidence type="ECO:0000313" key="2">
    <source>
        <dbReference type="Proteomes" id="UP000516437"/>
    </source>
</evidence>
<dbReference type="Pfam" id="PF03140">
    <property type="entry name" value="DUF247"/>
    <property type="match status" value="1"/>
</dbReference>
<dbReference type="PANTHER" id="PTHR31170">
    <property type="entry name" value="BNAC04G53230D PROTEIN"/>
    <property type="match status" value="1"/>
</dbReference>
<organism evidence="1 2">
    <name type="scientific">Morella rubra</name>
    <name type="common">Chinese bayberry</name>
    <dbReference type="NCBI Taxonomy" id="262757"/>
    <lineage>
        <taxon>Eukaryota</taxon>
        <taxon>Viridiplantae</taxon>
        <taxon>Streptophyta</taxon>
        <taxon>Embryophyta</taxon>
        <taxon>Tracheophyta</taxon>
        <taxon>Spermatophyta</taxon>
        <taxon>Magnoliopsida</taxon>
        <taxon>eudicotyledons</taxon>
        <taxon>Gunneridae</taxon>
        <taxon>Pentapetalae</taxon>
        <taxon>rosids</taxon>
        <taxon>fabids</taxon>
        <taxon>Fagales</taxon>
        <taxon>Myricaceae</taxon>
        <taxon>Morella</taxon>
    </lineage>
</organism>
<dbReference type="OrthoDB" id="672127at2759"/>
<reference evidence="1 2" key="1">
    <citation type="journal article" date="2019" name="Plant Biotechnol. J.">
        <title>The red bayberry genome and genetic basis of sex determination.</title>
        <authorList>
            <person name="Jia H.M."/>
            <person name="Jia H.J."/>
            <person name="Cai Q.L."/>
            <person name="Wang Y."/>
            <person name="Zhao H.B."/>
            <person name="Yang W.F."/>
            <person name="Wang G.Y."/>
            <person name="Li Y.H."/>
            <person name="Zhan D.L."/>
            <person name="Shen Y.T."/>
            <person name="Niu Q.F."/>
            <person name="Chang L."/>
            <person name="Qiu J."/>
            <person name="Zhao L."/>
            <person name="Xie H.B."/>
            <person name="Fu W.Y."/>
            <person name="Jin J."/>
            <person name="Li X.W."/>
            <person name="Jiao Y."/>
            <person name="Zhou C.C."/>
            <person name="Tu T."/>
            <person name="Chai C.Y."/>
            <person name="Gao J.L."/>
            <person name="Fan L.J."/>
            <person name="van de Weg E."/>
            <person name="Wang J.Y."/>
            <person name="Gao Z.S."/>
        </authorList>
    </citation>
    <scope>NUCLEOTIDE SEQUENCE [LARGE SCALE GENOMIC DNA]</scope>
    <source>
        <tissue evidence="1">Leaves</tissue>
    </source>
</reference>
<dbReference type="InterPro" id="IPR004158">
    <property type="entry name" value="DUF247_pln"/>
</dbReference>
<proteinExistence type="predicted"/>
<gene>
    <name evidence="1" type="ORF">CJ030_MR4G029065</name>
</gene>
<accession>A0A6A1VVX8</accession>
<dbReference type="Proteomes" id="UP000516437">
    <property type="component" value="Chromosome 4"/>
</dbReference>
<dbReference type="PANTHER" id="PTHR31170:SF17">
    <property type="match status" value="1"/>
</dbReference>
<dbReference type="EMBL" id="RXIC02000022">
    <property type="protein sequence ID" value="KAB1216206.1"/>
    <property type="molecule type" value="Genomic_DNA"/>
</dbReference>
<evidence type="ECO:0000313" key="1">
    <source>
        <dbReference type="EMBL" id="KAB1216206.1"/>
    </source>
</evidence>
<keyword evidence="2" id="KW-1185">Reference proteome</keyword>
<sequence length="269" mass="31798">MESGSTDQKQITSGSHPIPLDIENPSTLLVNSMEEKLEMLSLLSSECSIYRVQEEQRHGHERGYTPKIVSISPLHHRKEDLKNMEEHKMWFLKAFIERTNEGIGFYVKLVKEKETRLRRCYSEKIQFNSYDFVKIVLVDAAFVIEVLLRFYFEELYTANDHIFNRPWLGLGIWHDMMMLENQLPFFILEDLYVASQKNVQSFLHEERPSILKLSYYFFKIAEYNFQREDQNLDVIPSSKIEHFVNLLRQLLVQIEPRKGDSLGMPLDQG</sequence>
<dbReference type="AlphaFoldDB" id="A0A6A1VVX8"/>
<comment type="caution">
    <text evidence="1">The sequence shown here is derived from an EMBL/GenBank/DDBJ whole genome shotgun (WGS) entry which is preliminary data.</text>
</comment>
<protein>
    <submittedName>
        <fullName evidence="1">Uncharacterized protein</fullName>
    </submittedName>
</protein>
<name>A0A6A1VVX8_9ROSI</name>